<reference evidence="2" key="1">
    <citation type="submission" date="2021-06" db="EMBL/GenBank/DDBJ databases">
        <authorList>
            <person name="Kallberg Y."/>
            <person name="Tangrot J."/>
            <person name="Rosling A."/>
        </authorList>
    </citation>
    <scope>NUCLEOTIDE SEQUENCE</scope>
    <source>
        <strain evidence="2">AZ414A</strain>
    </source>
</reference>
<comment type="caution">
    <text evidence="2">The sequence shown here is derived from an EMBL/GenBank/DDBJ whole genome shotgun (WGS) entry which is preliminary data.</text>
</comment>
<dbReference type="InterPro" id="IPR021109">
    <property type="entry name" value="Peptidase_aspartic_dom_sf"/>
</dbReference>
<dbReference type="PROSITE" id="PS00141">
    <property type="entry name" value="ASP_PROTEASE"/>
    <property type="match status" value="1"/>
</dbReference>
<sequence>ESNNPESNNNIELNHVSHRKRLIRIKGKIDEHPAQILIDSGATKNFIDRDFAYKNQLQISNDNKITVELANGNKESIEQTVTMTFANSQIDWRTNELTFNYGTKVIKVQGNNTNNESNGVNTIYISRQQLAN</sequence>
<feature type="non-terminal residue" evidence="2">
    <location>
        <position position="1"/>
    </location>
</feature>
<dbReference type="SUPFAM" id="SSF50630">
    <property type="entry name" value="Acid proteases"/>
    <property type="match status" value="1"/>
</dbReference>
<name>A0A9N9EA58_9GLOM</name>
<dbReference type="GO" id="GO:0004190">
    <property type="term" value="F:aspartic-type endopeptidase activity"/>
    <property type="evidence" value="ECO:0007669"/>
    <property type="project" value="UniProtKB-KW"/>
</dbReference>
<dbReference type="EMBL" id="CAJVPK010009415">
    <property type="protein sequence ID" value="CAG8666742.1"/>
    <property type="molecule type" value="Genomic_DNA"/>
</dbReference>
<evidence type="ECO:0000313" key="3">
    <source>
        <dbReference type="Proteomes" id="UP000789706"/>
    </source>
</evidence>
<evidence type="ECO:0000256" key="1">
    <source>
        <dbReference type="ARBA" id="ARBA00022750"/>
    </source>
</evidence>
<accession>A0A9N9EA58</accession>
<dbReference type="AlphaFoldDB" id="A0A9N9EA58"/>
<dbReference type="OrthoDB" id="2446864at2759"/>
<keyword evidence="1" id="KW-0645">Protease</keyword>
<dbReference type="InterPro" id="IPR001969">
    <property type="entry name" value="Aspartic_peptidase_AS"/>
</dbReference>
<feature type="non-terminal residue" evidence="2">
    <location>
        <position position="132"/>
    </location>
</feature>
<organism evidence="2 3">
    <name type="scientific">Diversispora eburnea</name>
    <dbReference type="NCBI Taxonomy" id="1213867"/>
    <lineage>
        <taxon>Eukaryota</taxon>
        <taxon>Fungi</taxon>
        <taxon>Fungi incertae sedis</taxon>
        <taxon>Mucoromycota</taxon>
        <taxon>Glomeromycotina</taxon>
        <taxon>Glomeromycetes</taxon>
        <taxon>Diversisporales</taxon>
        <taxon>Diversisporaceae</taxon>
        <taxon>Diversispora</taxon>
    </lineage>
</organism>
<dbReference type="Pfam" id="PF13975">
    <property type="entry name" value="gag-asp_proteas"/>
    <property type="match status" value="1"/>
</dbReference>
<dbReference type="Proteomes" id="UP000789706">
    <property type="component" value="Unassembled WGS sequence"/>
</dbReference>
<keyword evidence="1" id="KW-0064">Aspartyl protease</keyword>
<dbReference type="CDD" id="cd00303">
    <property type="entry name" value="retropepsin_like"/>
    <property type="match status" value="1"/>
</dbReference>
<dbReference type="Gene3D" id="2.40.70.10">
    <property type="entry name" value="Acid Proteases"/>
    <property type="match status" value="1"/>
</dbReference>
<protein>
    <submittedName>
        <fullName evidence="2">1542_t:CDS:1</fullName>
    </submittedName>
</protein>
<gene>
    <name evidence="2" type="ORF">DEBURN_LOCUS11954</name>
</gene>
<proteinExistence type="predicted"/>
<dbReference type="GO" id="GO:0006508">
    <property type="term" value="P:proteolysis"/>
    <property type="evidence" value="ECO:0007669"/>
    <property type="project" value="InterPro"/>
</dbReference>
<keyword evidence="3" id="KW-1185">Reference proteome</keyword>
<evidence type="ECO:0000313" key="2">
    <source>
        <dbReference type="EMBL" id="CAG8666742.1"/>
    </source>
</evidence>
<keyword evidence="1" id="KW-0378">Hydrolase</keyword>